<reference evidence="5" key="1">
    <citation type="submission" date="2010-09" db="EMBL/GenBank/DDBJ databases">
        <title>Genetic diversity of sulfate reducing bacteria of Chilika Lake sediments, India through dissimilatory sulfite reductase gene (dsr AB).</title>
        <authorList>
            <person name="Sasi Jyothsna T."/>
            <person name="Rahul K."/>
            <person name="Sasikala C."/>
            <person name="Ramana C.V."/>
        </authorList>
    </citation>
    <scope>NUCLEOTIDE SEQUENCE</scope>
</reference>
<evidence type="ECO:0000313" key="5">
    <source>
        <dbReference type="EMBL" id="CBX25529.1"/>
    </source>
</evidence>
<dbReference type="InterPro" id="IPR045854">
    <property type="entry name" value="NO2/SO3_Rdtase_4Fe4S_sf"/>
</dbReference>
<dbReference type="SUPFAM" id="SSF56014">
    <property type="entry name" value="Nitrite and sulphite reductase 4Fe-4S domain-like"/>
    <property type="match status" value="1"/>
</dbReference>
<evidence type="ECO:0000256" key="4">
    <source>
        <dbReference type="SAM" id="Phobius"/>
    </source>
</evidence>
<dbReference type="AlphaFoldDB" id="E1Y706"/>
<keyword evidence="2" id="KW-0408">Iron</keyword>
<accession>E1Y706</accession>
<name>E1Y706_9BACT</name>
<gene>
    <name evidence="5" type="primary">dsrAB</name>
</gene>
<evidence type="ECO:0000256" key="2">
    <source>
        <dbReference type="ARBA" id="ARBA00023004"/>
    </source>
</evidence>
<proteinExistence type="predicted"/>
<keyword evidence="1" id="KW-0479">Metal-binding</keyword>
<keyword evidence="4" id="KW-0472">Membrane</keyword>
<dbReference type="GO" id="GO:0051536">
    <property type="term" value="F:iron-sulfur cluster binding"/>
    <property type="evidence" value="ECO:0007669"/>
    <property type="project" value="UniProtKB-KW"/>
</dbReference>
<keyword evidence="4" id="KW-1133">Transmembrane helix</keyword>
<sequence>FWICLRTPNCCVGPGRCEHACYDTLEACYNVTNEFMMSFIVLCGHIRAKLSSRVVPMTALHQLLVLTVLSLVLGVIQLELIKMLLKLMCLRL</sequence>
<feature type="non-terminal residue" evidence="5">
    <location>
        <position position="1"/>
    </location>
</feature>
<dbReference type="GO" id="GO:0046872">
    <property type="term" value="F:metal ion binding"/>
    <property type="evidence" value="ECO:0007669"/>
    <property type="project" value="UniProtKB-KW"/>
</dbReference>
<evidence type="ECO:0000256" key="3">
    <source>
        <dbReference type="ARBA" id="ARBA00023014"/>
    </source>
</evidence>
<keyword evidence="4" id="KW-0812">Transmembrane</keyword>
<dbReference type="EMBL" id="FR694658">
    <property type="protein sequence ID" value="CBX25529.1"/>
    <property type="molecule type" value="Genomic_DNA"/>
</dbReference>
<keyword evidence="3" id="KW-0411">Iron-sulfur</keyword>
<evidence type="ECO:0000256" key="1">
    <source>
        <dbReference type="ARBA" id="ARBA00022723"/>
    </source>
</evidence>
<feature type="transmembrane region" description="Helical" evidence="4">
    <location>
        <begin position="59"/>
        <end position="81"/>
    </location>
</feature>
<protein>
    <submittedName>
        <fullName evidence="5">Sulfite reductase</fullName>
    </submittedName>
</protein>
<organism evidence="5">
    <name type="scientific">uncultured sulfate-reducing bacterium</name>
    <dbReference type="NCBI Taxonomy" id="153939"/>
    <lineage>
        <taxon>Bacteria</taxon>
        <taxon>environmental samples</taxon>
    </lineage>
</organism>